<dbReference type="AlphaFoldDB" id="A0A4Y7RKN6"/>
<dbReference type="PANTHER" id="PTHR10039:SF14">
    <property type="entry name" value="NACHT DOMAIN-CONTAINING PROTEIN"/>
    <property type="match status" value="1"/>
</dbReference>
<accession>A0A4Y7RKN6</accession>
<evidence type="ECO:0000259" key="4">
    <source>
        <dbReference type="Pfam" id="PF24883"/>
    </source>
</evidence>
<proteinExistence type="predicted"/>
<name>A0A4Y7RKN6_COPMI</name>
<feature type="compositionally biased region" description="Low complexity" evidence="3">
    <location>
        <begin position="58"/>
        <end position="72"/>
    </location>
</feature>
<dbReference type="SUPFAM" id="SSF52540">
    <property type="entry name" value="P-loop containing nucleoside triphosphate hydrolases"/>
    <property type="match status" value="1"/>
</dbReference>
<organism evidence="5 6">
    <name type="scientific">Coprinellus micaceus</name>
    <name type="common">Glistening ink-cap mushroom</name>
    <name type="synonym">Coprinus micaceus</name>
    <dbReference type="NCBI Taxonomy" id="71717"/>
    <lineage>
        <taxon>Eukaryota</taxon>
        <taxon>Fungi</taxon>
        <taxon>Dikarya</taxon>
        <taxon>Basidiomycota</taxon>
        <taxon>Agaricomycotina</taxon>
        <taxon>Agaricomycetes</taxon>
        <taxon>Agaricomycetidae</taxon>
        <taxon>Agaricales</taxon>
        <taxon>Agaricineae</taxon>
        <taxon>Psathyrellaceae</taxon>
        <taxon>Coprinellus</taxon>
    </lineage>
</organism>
<dbReference type="Gene3D" id="1.25.40.20">
    <property type="entry name" value="Ankyrin repeat-containing domain"/>
    <property type="match status" value="1"/>
</dbReference>
<feature type="repeat" description="ANK" evidence="2">
    <location>
        <begin position="669"/>
        <end position="701"/>
    </location>
</feature>
<evidence type="ECO:0000256" key="1">
    <source>
        <dbReference type="ARBA" id="ARBA00022737"/>
    </source>
</evidence>
<keyword evidence="6" id="KW-1185">Reference proteome</keyword>
<keyword evidence="1" id="KW-0677">Repeat</keyword>
<feature type="domain" description="Nephrocystin 3-like N-terminal" evidence="4">
    <location>
        <begin position="142"/>
        <end position="296"/>
    </location>
</feature>
<dbReference type="STRING" id="71717.A0A4Y7RKN6"/>
<dbReference type="PROSITE" id="PS50297">
    <property type="entry name" value="ANK_REP_REGION"/>
    <property type="match status" value="3"/>
</dbReference>
<dbReference type="InterPro" id="IPR036770">
    <property type="entry name" value="Ankyrin_rpt-contain_sf"/>
</dbReference>
<dbReference type="SUPFAM" id="SSF48403">
    <property type="entry name" value="Ankyrin repeat"/>
    <property type="match status" value="1"/>
</dbReference>
<dbReference type="Pfam" id="PF24883">
    <property type="entry name" value="NPHP3_N"/>
    <property type="match status" value="1"/>
</dbReference>
<gene>
    <name evidence="5" type="ORF">FA13DRAFT_1749367</name>
</gene>
<dbReference type="Pfam" id="PF00023">
    <property type="entry name" value="Ank"/>
    <property type="match status" value="1"/>
</dbReference>
<feature type="repeat" description="ANK" evidence="2">
    <location>
        <begin position="593"/>
        <end position="625"/>
    </location>
</feature>
<dbReference type="Gene3D" id="3.40.50.300">
    <property type="entry name" value="P-loop containing nucleotide triphosphate hydrolases"/>
    <property type="match status" value="1"/>
</dbReference>
<protein>
    <recommendedName>
        <fullName evidence="4">Nephrocystin 3-like N-terminal domain-containing protein</fullName>
    </recommendedName>
</protein>
<comment type="caution">
    <text evidence="5">The sequence shown here is derived from an EMBL/GenBank/DDBJ whole genome shotgun (WGS) entry which is preliminary data.</text>
</comment>
<evidence type="ECO:0000313" key="5">
    <source>
        <dbReference type="EMBL" id="TEB09413.1"/>
    </source>
</evidence>
<evidence type="ECO:0000256" key="3">
    <source>
        <dbReference type="SAM" id="MobiDB-lite"/>
    </source>
</evidence>
<keyword evidence="2" id="KW-0040">ANK repeat</keyword>
<feature type="repeat" description="ANK" evidence="2">
    <location>
        <begin position="702"/>
        <end position="734"/>
    </location>
</feature>
<dbReference type="OrthoDB" id="163438at2759"/>
<dbReference type="InterPro" id="IPR002110">
    <property type="entry name" value="Ankyrin_rpt"/>
</dbReference>
<dbReference type="Proteomes" id="UP000298030">
    <property type="component" value="Unassembled WGS sequence"/>
</dbReference>
<dbReference type="SMART" id="SM00248">
    <property type="entry name" value="ANK"/>
    <property type="match status" value="6"/>
</dbReference>
<dbReference type="InterPro" id="IPR056884">
    <property type="entry name" value="NPHP3-like_N"/>
</dbReference>
<sequence length="778" mass="85877">MSTVEPMLVDVDEESLSEVLEHPSSANRPYVMHNHYYHGPVHYIGQAHNASFGNNYGSITQTSHSSTPSSQPAALGSSIITPPAQHSPASNEITLSSLNPILDASHTRNLKVSPPHSRCLPGTREKVISMILSWTARELSIGEPHILWIYAYAGCGKSAISQAVGEQLAGEHRLAASFFFFRCSGDRSKVTRLITTIANQLANAVPATARLIEGAIRRNPRLLSLTTTSLIGQFESLVYQPIKAVAASLEHAPLTIVLDGVDECEDREEVSSFIKNLIAYFERDPSIPLRLVITSRVEDHIHQELRAARQVQLLDLASHTSDADIEVALDASLAKEKQGRMSLDIKQKLVKQIGRSYVFMSTILKELFKPEAHDGLAPMDRLAPILNASPDFDGLYMSLLRPLRRLPHFLDIISTISLAQEPISIAQIAELLELRTVDITGILVNLDSIIQFPGDDRSPVTFWHTSLRDFLTTEERAGPFFAAPEFHRRLAYRCIILAQGSTLSQCTKYAKRFAIEHLIKFVNSVDDDTDPFGGEGDHIMRLLEKSVFYRAGSTCENHGLEGACLAGEWKVVRALVNANINLDTKFTGYDEENGKCALHSVCYNGKIDLAMLMLDKGADPNIVVFTLCYIVGWNFYQSPLIWAVSKRHDEVVHKLLACGADPNWPGAGQSNTPLHHSVTTNNYEIACALLAHGADSDLRNFSGETPLHYACKLGRADFVELLIGHDANTSIADQNYKTPLRAARESEAPGTEHIIEMLLRSGAREGKLPSFVKGRKLD</sequence>
<evidence type="ECO:0000256" key="2">
    <source>
        <dbReference type="PROSITE-ProRule" id="PRU00023"/>
    </source>
</evidence>
<dbReference type="EMBL" id="QPFP01000506">
    <property type="protein sequence ID" value="TEB09413.1"/>
    <property type="molecule type" value="Genomic_DNA"/>
</dbReference>
<dbReference type="Pfam" id="PF13857">
    <property type="entry name" value="Ank_5"/>
    <property type="match status" value="1"/>
</dbReference>
<reference evidence="5 6" key="1">
    <citation type="journal article" date="2019" name="Nat. Ecol. Evol.">
        <title>Megaphylogeny resolves global patterns of mushroom evolution.</title>
        <authorList>
            <person name="Varga T."/>
            <person name="Krizsan K."/>
            <person name="Foldi C."/>
            <person name="Dima B."/>
            <person name="Sanchez-Garcia M."/>
            <person name="Sanchez-Ramirez S."/>
            <person name="Szollosi G.J."/>
            <person name="Szarkandi J.G."/>
            <person name="Papp V."/>
            <person name="Albert L."/>
            <person name="Andreopoulos W."/>
            <person name="Angelini C."/>
            <person name="Antonin V."/>
            <person name="Barry K.W."/>
            <person name="Bougher N.L."/>
            <person name="Buchanan P."/>
            <person name="Buyck B."/>
            <person name="Bense V."/>
            <person name="Catcheside P."/>
            <person name="Chovatia M."/>
            <person name="Cooper J."/>
            <person name="Damon W."/>
            <person name="Desjardin D."/>
            <person name="Finy P."/>
            <person name="Geml J."/>
            <person name="Haridas S."/>
            <person name="Hughes K."/>
            <person name="Justo A."/>
            <person name="Karasinski D."/>
            <person name="Kautmanova I."/>
            <person name="Kiss B."/>
            <person name="Kocsube S."/>
            <person name="Kotiranta H."/>
            <person name="LaButti K.M."/>
            <person name="Lechner B.E."/>
            <person name="Liimatainen K."/>
            <person name="Lipzen A."/>
            <person name="Lukacs Z."/>
            <person name="Mihaltcheva S."/>
            <person name="Morgado L.N."/>
            <person name="Niskanen T."/>
            <person name="Noordeloos M.E."/>
            <person name="Ohm R.A."/>
            <person name="Ortiz-Santana B."/>
            <person name="Ovrebo C."/>
            <person name="Racz N."/>
            <person name="Riley R."/>
            <person name="Savchenko A."/>
            <person name="Shiryaev A."/>
            <person name="Soop K."/>
            <person name="Spirin V."/>
            <person name="Szebenyi C."/>
            <person name="Tomsovsky M."/>
            <person name="Tulloss R.E."/>
            <person name="Uehling J."/>
            <person name="Grigoriev I.V."/>
            <person name="Vagvolgyi C."/>
            <person name="Papp T."/>
            <person name="Martin F.M."/>
            <person name="Miettinen O."/>
            <person name="Hibbett D.S."/>
            <person name="Nagy L.G."/>
        </authorList>
    </citation>
    <scope>NUCLEOTIDE SEQUENCE [LARGE SCALE GENOMIC DNA]</scope>
    <source>
        <strain evidence="5 6">FP101781</strain>
    </source>
</reference>
<feature type="region of interest" description="Disordered" evidence="3">
    <location>
        <begin position="55"/>
        <end position="91"/>
    </location>
</feature>
<dbReference type="PROSITE" id="PS50088">
    <property type="entry name" value="ANK_REPEAT"/>
    <property type="match status" value="3"/>
</dbReference>
<evidence type="ECO:0000313" key="6">
    <source>
        <dbReference type="Proteomes" id="UP000298030"/>
    </source>
</evidence>
<dbReference type="InterPro" id="IPR027417">
    <property type="entry name" value="P-loop_NTPase"/>
</dbReference>
<dbReference type="PANTHER" id="PTHR10039">
    <property type="entry name" value="AMELOGENIN"/>
    <property type="match status" value="1"/>
</dbReference>